<dbReference type="OrthoDB" id="549017at2759"/>
<comment type="pathway">
    <text evidence="2">Glycolipid biosynthesis; glycosylphosphatidylinositol-anchor biosynthesis.</text>
</comment>
<dbReference type="GO" id="GO:0042765">
    <property type="term" value="C:GPI-anchor transamidase complex"/>
    <property type="evidence" value="ECO:0007669"/>
    <property type="project" value="InterPro"/>
</dbReference>
<organism evidence="10">
    <name type="scientific">Kwoniella dejecticola CBS 10117</name>
    <dbReference type="NCBI Taxonomy" id="1296121"/>
    <lineage>
        <taxon>Eukaryota</taxon>
        <taxon>Fungi</taxon>
        <taxon>Dikarya</taxon>
        <taxon>Basidiomycota</taxon>
        <taxon>Agaricomycotina</taxon>
        <taxon>Tremellomycetes</taxon>
        <taxon>Tremellales</taxon>
        <taxon>Cryptococcaceae</taxon>
        <taxon>Kwoniella</taxon>
    </lineage>
</organism>
<evidence type="ECO:0000256" key="7">
    <source>
        <dbReference type="ARBA" id="ARBA00022989"/>
    </source>
</evidence>
<comment type="similarity">
    <text evidence="3">Belongs to the PIGU family.</text>
</comment>
<evidence type="ECO:0000313" key="10">
    <source>
        <dbReference type="EMBL" id="OBR84986.1"/>
    </source>
</evidence>
<keyword evidence="8 9" id="KW-0472">Membrane</keyword>
<evidence type="ECO:0000256" key="9">
    <source>
        <dbReference type="SAM" id="Phobius"/>
    </source>
</evidence>
<evidence type="ECO:0000256" key="5">
    <source>
        <dbReference type="ARBA" id="ARBA00022692"/>
    </source>
</evidence>
<dbReference type="InterPro" id="IPR009600">
    <property type="entry name" value="PIG-U"/>
</dbReference>
<name>A0A1A6A4J8_9TREE</name>
<feature type="transmembrane region" description="Helical" evidence="9">
    <location>
        <begin position="338"/>
        <end position="361"/>
    </location>
</feature>
<dbReference type="GO" id="GO:0016255">
    <property type="term" value="P:attachment of GPI anchor to protein"/>
    <property type="evidence" value="ECO:0007669"/>
    <property type="project" value="InterPro"/>
</dbReference>
<dbReference type="UniPathway" id="UPA00196"/>
<keyword evidence="6" id="KW-0256">Endoplasmic reticulum</keyword>
<dbReference type="PANTHER" id="PTHR13121:SF0">
    <property type="entry name" value="PHOSPHATIDYLINOSITOL GLYCAN ANCHOR BIOSYNTHESIS CLASS U PROTEIN"/>
    <property type="match status" value="1"/>
</dbReference>
<accession>A0A1A6A4J8</accession>
<feature type="transmembrane region" description="Helical" evidence="9">
    <location>
        <begin position="209"/>
        <end position="230"/>
    </location>
</feature>
<dbReference type="GO" id="GO:0006506">
    <property type="term" value="P:GPI anchor biosynthetic process"/>
    <property type="evidence" value="ECO:0007669"/>
    <property type="project" value="UniProtKB-UniPathway"/>
</dbReference>
<protein>
    <recommendedName>
        <fullName evidence="11">Phosphatidylinositol glycan, class U</fullName>
    </recommendedName>
</protein>
<dbReference type="AlphaFoldDB" id="A0A1A6A4J8"/>
<gene>
    <name evidence="10" type="ORF">I303_04312</name>
</gene>
<dbReference type="PANTHER" id="PTHR13121">
    <property type="entry name" value="GPI TRANSAMIDASE COMPONENT PIG-U"/>
    <property type="match status" value="1"/>
</dbReference>
<feature type="transmembrane region" description="Helical" evidence="9">
    <location>
        <begin position="367"/>
        <end position="389"/>
    </location>
</feature>
<comment type="subcellular location">
    <subcellularLocation>
        <location evidence="1">Endoplasmic reticulum membrane</location>
        <topology evidence="1">Multi-pass membrane protein</topology>
    </subcellularLocation>
</comment>
<evidence type="ECO:0008006" key="11">
    <source>
        <dbReference type="Google" id="ProtNLM"/>
    </source>
</evidence>
<feature type="transmembrane region" description="Helical" evidence="9">
    <location>
        <begin position="126"/>
        <end position="147"/>
    </location>
</feature>
<dbReference type="EMBL" id="KI894031">
    <property type="protein sequence ID" value="OBR84986.1"/>
    <property type="molecule type" value="Genomic_DNA"/>
</dbReference>
<reference evidence="10" key="1">
    <citation type="submission" date="2013-07" db="EMBL/GenBank/DDBJ databases">
        <title>The Genome Sequence of Cryptococcus dejecticola CBS10117.</title>
        <authorList>
            <consortium name="The Broad Institute Genome Sequencing Platform"/>
            <person name="Cuomo C."/>
            <person name="Litvintseva A."/>
            <person name="Chen Y."/>
            <person name="Heitman J."/>
            <person name="Sun S."/>
            <person name="Springer D."/>
            <person name="Dromer F."/>
            <person name="Young S.K."/>
            <person name="Zeng Q."/>
            <person name="Gargeya S."/>
            <person name="Fitzgerald M."/>
            <person name="Abouelleil A."/>
            <person name="Alvarado L."/>
            <person name="Berlin A.M."/>
            <person name="Chapman S.B."/>
            <person name="Dewar J."/>
            <person name="Goldberg J."/>
            <person name="Griggs A."/>
            <person name="Gujja S."/>
            <person name="Hansen M."/>
            <person name="Howarth C."/>
            <person name="Imamovic A."/>
            <person name="Larimer J."/>
            <person name="McCowan C."/>
            <person name="Murphy C."/>
            <person name="Pearson M."/>
            <person name="Priest M."/>
            <person name="Roberts A."/>
            <person name="Saif S."/>
            <person name="Shea T."/>
            <person name="Sykes S."/>
            <person name="Wortman J."/>
            <person name="Nusbaum C."/>
            <person name="Birren B."/>
        </authorList>
    </citation>
    <scope>NUCLEOTIDE SEQUENCE [LARGE SCALE GENOMIC DNA]</scope>
    <source>
        <strain evidence="10">CBS 10117</strain>
    </source>
</reference>
<keyword evidence="4" id="KW-0337">GPI-anchor biosynthesis</keyword>
<feature type="transmembrane region" description="Helical" evidence="9">
    <location>
        <begin position="174"/>
        <end position="197"/>
    </location>
</feature>
<feature type="transmembrane region" description="Helical" evidence="9">
    <location>
        <begin position="92"/>
        <end position="114"/>
    </location>
</feature>
<dbReference type="VEuPathDB" id="FungiDB:I303_04312"/>
<keyword evidence="5 9" id="KW-0812">Transmembrane</keyword>
<evidence type="ECO:0000256" key="1">
    <source>
        <dbReference type="ARBA" id="ARBA00004477"/>
    </source>
</evidence>
<dbReference type="STRING" id="1296121.A0A1A6A4J8"/>
<sequence length="440" mass="48854">MQSNRLRRYATSPQGVLIAATVIRLSLFFGVPSLCHALERRPELSTPLTSFRSLHEGAFIYARGSNPYDGGVFYHSPLYLAYFTYIVPASSYALTAIFWALIDAASALMLVKIWKARSKDRDPRREFLIVTLFMFNPYTLLSCLARSTTNIDNAILLGSIALAAEGEGTLCATILLALVSHTAVYPLLLLPPIAMLLNRKTARRPSTSVLRNALIYILINAGFTGLNFLIAGQSWIGQSWGVVVNVTDLTPNVGMWWYFFTEMFDHFRTFFLGVFQLHNLIYVAPVCLRLSDDPLFAIMVQVGIISTWKSYPALGDMALWAGLLGCFPDVVSNLRHPLFTLTVHLYTSILLPLLHSLWLLTGTGNANFFYAATMVYGLNASLAVVDVLGAGLRLQVKRKAAAALLEDELRTHTDQGESGRLDDVWERKGWSVVQFTGSLI</sequence>
<keyword evidence="7 9" id="KW-1133">Transmembrane helix</keyword>
<evidence type="ECO:0000256" key="4">
    <source>
        <dbReference type="ARBA" id="ARBA00022502"/>
    </source>
</evidence>
<evidence type="ECO:0000256" key="8">
    <source>
        <dbReference type="ARBA" id="ARBA00023136"/>
    </source>
</evidence>
<dbReference type="Pfam" id="PF06728">
    <property type="entry name" value="PIG-U"/>
    <property type="match status" value="1"/>
</dbReference>
<proteinExistence type="inferred from homology"/>
<evidence type="ECO:0000256" key="6">
    <source>
        <dbReference type="ARBA" id="ARBA00022824"/>
    </source>
</evidence>
<evidence type="ECO:0000256" key="3">
    <source>
        <dbReference type="ARBA" id="ARBA00010026"/>
    </source>
</evidence>
<evidence type="ECO:0000256" key="2">
    <source>
        <dbReference type="ARBA" id="ARBA00004687"/>
    </source>
</evidence>
<feature type="transmembrane region" description="Helical" evidence="9">
    <location>
        <begin position="236"/>
        <end position="258"/>
    </location>
</feature>